<feature type="non-terminal residue" evidence="1">
    <location>
        <position position="1"/>
    </location>
</feature>
<protein>
    <submittedName>
        <fullName evidence="1">Uncharacterized protein</fullName>
    </submittedName>
</protein>
<sequence>GQSVWVKIDEEWIPGVISGGSTRSVQARGTDGLSFPVVYGQLKRRYFAPLNGDIKPDTPTVRILLQEGGWL</sequence>
<gene>
    <name evidence="1" type="ORF">BDY19DRAFT_888678</name>
</gene>
<organism evidence="1 2">
    <name type="scientific">Irpex rosettiformis</name>
    <dbReference type="NCBI Taxonomy" id="378272"/>
    <lineage>
        <taxon>Eukaryota</taxon>
        <taxon>Fungi</taxon>
        <taxon>Dikarya</taxon>
        <taxon>Basidiomycota</taxon>
        <taxon>Agaricomycotina</taxon>
        <taxon>Agaricomycetes</taxon>
        <taxon>Polyporales</taxon>
        <taxon>Irpicaceae</taxon>
        <taxon>Irpex</taxon>
    </lineage>
</organism>
<reference evidence="1" key="1">
    <citation type="journal article" date="2021" name="Environ. Microbiol.">
        <title>Gene family expansions and transcriptome signatures uncover fungal adaptations to wood decay.</title>
        <authorList>
            <person name="Hage H."/>
            <person name="Miyauchi S."/>
            <person name="Viragh M."/>
            <person name="Drula E."/>
            <person name="Min B."/>
            <person name="Chaduli D."/>
            <person name="Navarro D."/>
            <person name="Favel A."/>
            <person name="Norest M."/>
            <person name="Lesage-Meessen L."/>
            <person name="Balint B."/>
            <person name="Merenyi Z."/>
            <person name="de Eugenio L."/>
            <person name="Morin E."/>
            <person name="Martinez A.T."/>
            <person name="Baldrian P."/>
            <person name="Stursova M."/>
            <person name="Martinez M.J."/>
            <person name="Novotny C."/>
            <person name="Magnuson J.K."/>
            <person name="Spatafora J.W."/>
            <person name="Maurice S."/>
            <person name="Pangilinan J."/>
            <person name="Andreopoulos W."/>
            <person name="LaButti K."/>
            <person name="Hundley H."/>
            <person name="Na H."/>
            <person name="Kuo A."/>
            <person name="Barry K."/>
            <person name="Lipzen A."/>
            <person name="Henrissat B."/>
            <person name="Riley R."/>
            <person name="Ahrendt S."/>
            <person name="Nagy L.G."/>
            <person name="Grigoriev I.V."/>
            <person name="Martin F."/>
            <person name="Rosso M.N."/>
        </authorList>
    </citation>
    <scope>NUCLEOTIDE SEQUENCE</scope>
    <source>
        <strain evidence="1">CBS 384.51</strain>
    </source>
</reference>
<evidence type="ECO:0000313" key="1">
    <source>
        <dbReference type="EMBL" id="KAI0089874.1"/>
    </source>
</evidence>
<proteinExistence type="predicted"/>
<keyword evidence="2" id="KW-1185">Reference proteome</keyword>
<evidence type="ECO:0000313" key="2">
    <source>
        <dbReference type="Proteomes" id="UP001055072"/>
    </source>
</evidence>
<dbReference type="EMBL" id="MU274909">
    <property type="protein sequence ID" value="KAI0089874.1"/>
    <property type="molecule type" value="Genomic_DNA"/>
</dbReference>
<comment type="caution">
    <text evidence="1">The sequence shown here is derived from an EMBL/GenBank/DDBJ whole genome shotgun (WGS) entry which is preliminary data.</text>
</comment>
<name>A0ACB8U6Y1_9APHY</name>
<dbReference type="Proteomes" id="UP001055072">
    <property type="component" value="Unassembled WGS sequence"/>
</dbReference>
<accession>A0ACB8U6Y1</accession>